<dbReference type="Proteomes" id="UP000075243">
    <property type="component" value="Chromosome 6"/>
</dbReference>
<gene>
    <name evidence="8" type="ORF">KK1_011694</name>
</gene>
<dbReference type="Gramene" id="C.cajan_11366.t">
    <property type="protein sequence ID" value="C.cajan_11366.t.cds1"/>
    <property type="gene ID" value="C.cajan_11366"/>
</dbReference>
<dbReference type="GO" id="GO:0004519">
    <property type="term" value="F:endonuclease activity"/>
    <property type="evidence" value="ECO:0007669"/>
    <property type="project" value="UniProtKB-KW"/>
</dbReference>
<keyword evidence="5" id="KW-0378">Hydrolase</keyword>
<evidence type="ECO:0000256" key="4">
    <source>
        <dbReference type="ARBA" id="ARBA00022759"/>
    </source>
</evidence>
<dbReference type="InterPro" id="IPR041373">
    <property type="entry name" value="RT_RNaseH"/>
</dbReference>
<evidence type="ECO:0000256" key="6">
    <source>
        <dbReference type="ARBA" id="ARBA00022918"/>
    </source>
</evidence>
<reference evidence="8 9" key="1">
    <citation type="journal article" date="2012" name="Nat. Biotechnol.">
        <title>Draft genome sequence of pigeonpea (Cajanus cajan), an orphan legume crop of resource-poor farmers.</title>
        <authorList>
            <person name="Varshney R.K."/>
            <person name="Chen W."/>
            <person name="Li Y."/>
            <person name="Bharti A.K."/>
            <person name="Saxena R.K."/>
            <person name="Schlueter J.A."/>
            <person name="Donoghue M.T."/>
            <person name="Azam S."/>
            <person name="Fan G."/>
            <person name="Whaley A.M."/>
            <person name="Farmer A.D."/>
            <person name="Sheridan J."/>
            <person name="Iwata A."/>
            <person name="Tuteja R."/>
            <person name="Penmetsa R.V."/>
            <person name="Wu W."/>
            <person name="Upadhyaya H.D."/>
            <person name="Yang S.P."/>
            <person name="Shah T."/>
            <person name="Saxena K.B."/>
            <person name="Michael T."/>
            <person name="McCombie W.R."/>
            <person name="Yang B."/>
            <person name="Zhang G."/>
            <person name="Yang H."/>
            <person name="Wang J."/>
            <person name="Spillane C."/>
            <person name="Cook D.R."/>
            <person name="May G.D."/>
            <person name="Xu X."/>
            <person name="Jackson S.A."/>
        </authorList>
    </citation>
    <scope>NUCLEOTIDE SEQUENCE [LARGE SCALE GENOMIC DNA]</scope>
    <source>
        <strain evidence="9">cv. Asha</strain>
    </source>
</reference>
<keyword evidence="4" id="KW-0255">Endonuclease</keyword>
<name>A0A151TEG3_CAJCA</name>
<dbReference type="Gene3D" id="3.10.20.370">
    <property type="match status" value="1"/>
</dbReference>
<dbReference type="AlphaFoldDB" id="A0A151TEG3"/>
<evidence type="ECO:0000256" key="5">
    <source>
        <dbReference type="ARBA" id="ARBA00022801"/>
    </source>
</evidence>
<dbReference type="FunFam" id="3.10.20.370:FF:000001">
    <property type="entry name" value="Retrovirus-related Pol polyprotein from transposon 17.6-like protein"/>
    <property type="match status" value="1"/>
</dbReference>
<dbReference type="EMBL" id="CM003608">
    <property type="protein sequence ID" value="KYP65459.1"/>
    <property type="molecule type" value="Genomic_DNA"/>
</dbReference>
<evidence type="ECO:0000313" key="9">
    <source>
        <dbReference type="Proteomes" id="UP000075243"/>
    </source>
</evidence>
<evidence type="ECO:0000256" key="1">
    <source>
        <dbReference type="ARBA" id="ARBA00022679"/>
    </source>
</evidence>
<dbReference type="PANTHER" id="PTHR34072">
    <property type="entry name" value="ENZYMATIC POLYPROTEIN-RELATED"/>
    <property type="match status" value="1"/>
</dbReference>
<sequence>MCDASNYTLGVVLAQRLEKLPREIYYASKTLDAAQANYTTTKKELLAIIFALDKLWSYLVGSRVVIFTNH</sequence>
<organism evidence="8 9">
    <name type="scientific">Cajanus cajan</name>
    <name type="common">Pigeon pea</name>
    <name type="synonym">Cajanus indicus</name>
    <dbReference type="NCBI Taxonomy" id="3821"/>
    <lineage>
        <taxon>Eukaryota</taxon>
        <taxon>Viridiplantae</taxon>
        <taxon>Streptophyta</taxon>
        <taxon>Embryophyta</taxon>
        <taxon>Tracheophyta</taxon>
        <taxon>Spermatophyta</taxon>
        <taxon>Magnoliopsida</taxon>
        <taxon>eudicotyledons</taxon>
        <taxon>Gunneridae</taxon>
        <taxon>Pentapetalae</taxon>
        <taxon>rosids</taxon>
        <taxon>fabids</taxon>
        <taxon>Fabales</taxon>
        <taxon>Fabaceae</taxon>
        <taxon>Papilionoideae</taxon>
        <taxon>50 kb inversion clade</taxon>
        <taxon>NPAAA clade</taxon>
        <taxon>indigoferoid/millettioid clade</taxon>
        <taxon>Phaseoleae</taxon>
        <taxon>Cajanus</taxon>
    </lineage>
</organism>
<protein>
    <submittedName>
        <fullName evidence="8">Retrovirus-related Pol polyprotein from transposon opus</fullName>
    </submittedName>
</protein>
<evidence type="ECO:0000259" key="7">
    <source>
        <dbReference type="Pfam" id="PF17917"/>
    </source>
</evidence>
<keyword evidence="6" id="KW-0695">RNA-directed DNA polymerase</keyword>
<dbReference type="SUPFAM" id="SSF56672">
    <property type="entry name" value="DNA/RNA polymerases"/>
    <property type="match status" value="1"/>
</dbReference>
<keyword evidence="2" id="KW-0548">Nucleotidyltransferase</keyword>
<proteinExistence type="predicted"/>
<keyword evidence="1" id="KW-0808">Transferase</keyword>
<dbReference type="PANTHER" id="PTHR34072:SF57">
    <property type="entry name" value="RNA-DIRECTED DNA POLYMERASE"/>
    <property type="match status" value="1"/>
</dbReference>
<evidence type="ECO:0000256" key="3">
    <source>
        <dbReference type="ARBA" id="ARBA00022722"/>
    </source>
</evidence>
<dbReference type="Pfam" id="PF17917">
    <property type="entry name" value="RT_RNaseH"/>
    <property type="match status" value="1"/>
</dbReference>
<evidence type="ECO:0000256" key="2">
    <source>
        <dbReference type="ARBA" id="ARBA00022695"/>
    </source>
</evidence>
<keyword evidence="9" id="KW-1185">Reference proteome</keyword>
<dbReference type="InterPro" id="IPR043502">
    <property type="entry name" value="DNA/RNA_pol_sf"/>
</dbReference>
<evidence type="ECO:0000313" key="8">
    <source>
        <dbReference type="EMBL" id="KYP65459.1"/>
    </source>
</evidence>
<dbReference type="GO" id="GO:0016787">
    <property type="term" value="F:hydrolase activity"/>
    <property type="evidence" value="ECO:0007669"/>
    <property type="project" value="UniProtKB-KW"/>
</dbReference>
<feature type="domain" description="Reverse transcriptase RNase H-like" evidence="7">
    <location>
        <begin position="2"/>
        <end position="70"/>
    </location>
</feature>
<dbReference type="GO" id="GO:0003964">
    <property type="term" value="F:RNA-directed DNA polymerase activity"/>
    <property type="evidence" value="ECO:0007669"/>
    <property type="project" value="UniProtKB-KW"/>
</dbReference>
<accession>A0A151TEG3</accession>
<keyword evidence="3" id="KW-0540">Nuclease</keyword>